<dbReference type="InterPro" id="IPR035965">
    <property type="entry name" value="PAS-like_dom_sf"/>
</dbReference>
<dbReference type="SUPFAM" id="SSF55874">
    <property type="entry name" value="ATPase domain of HSP90 chaperone/DNA topoisomerase II/histidine kinase"/>
    <property type="match status" value="1"/>
</dbReference>
<accession>A0A7X0J9U0</accession>
<dbReference type="SUPFAM" id="SSF52172">
    <property type="entry name" value="CheY-like"/>
    <property type="match status" value="1"/>
</dbReference>
<dbReference type="Proteomes" id="UP000522313">
    <property type="component" value="Unassembled WGS sequence"/>
</dbReference>
<evidence type="ECO:0000256" key="4">
    <source>
        <dbReference type="PROSITE-ProRule" id="PRU00169"/>
    </source>
</evidence>
<protein>
    <recommendedName>
        <fullName evidence="2">histidine kinase</fullName>
        <ecNumber evidence="2">2.7.13.3</ecNumber>
    </recommendedName>
</protein>
<dbReference type="Pfam" id="PF02518">
    <property type="entry name" value="HATPase_c"/>
    <property type="match status" value="1"/>
</dbReference>
<feature type="domain" description="Response regulatory" evidence="6">
    <location>
        <begin position="575"/>
        <end position="688"/>
    </location>
</feature>
<dbReference type="InterPro" id="IPR005467">
    <property type="entry name" value="His_kinase_dom"/>
</dbReference>
<dbReference type="InterPro" id="IPR013656">
    <property type="entry name" value="PAS_4"/>
</dbReference>
<evidence type="ECO:0000259" key="7">
    <source>
        <dbReference type="PROSITE" id="PS50112"/>
    </source>
</evidence>
<dbReference type="EC" id="2.7.13.3" evidence="2"/>
<dbReference type="InterPro" id="IPR036097">
    <property type="entry name" value="HisK_dim/P_sf"/>
</dbReference>
<evidence type="ECO:0000256" key="1">
    <source>
        <dbReference type="ARBA" id="ARBA00000085"/>
    </source>
</evidence>
<dbReference type="Pfam" id="PF00072">
    <property type="entry name" value="Response_reg"/>
    <property type="match status" value="1"/>
</dbReference>
<evidence type="ECO:0000256" key="2">
    <source>
        <dbReference type="ARBA" id="ARBA00012438"/>
    </source>
</evidence>
<sequence>MTDFSLPPSDDLPPGLGFLAGGGAATRLILARDWRDHPLGPPDRWPGPLKTALSLLLNSPESMILCWDAGELFFFFNETYFPLLGPRLDWAMGTPMREVWADAWEQARPIVDDAFAGRSQRFVDLPWKLATDRGAAETWWSFSYSRVLDEHGGNAGLFIFTNETTQRVLADRALTESRAELVTLNADLARQVARRTAERDRMWNASPDLMVVVAPDGRYLAVNPAWTEILGYRPEELIGIEALALVHPDDLPAAVEALAAAQAGTMPTFEMRFRHRDGSYRWLQWVAAPGETEVFAIGRHITDAKEAAEQLKRTSELLSQAQKMEAIGQLTGGVAHDFNNLLTIIRGSVELLRRPDLLPEKRDRYIEAISETASRAAKLTGQLLAFARRQALTPELLDIGVAVGEIGEMVQTLIGNRVALHVEAPATPCLAEVDRSQFETALVNLAINARDAMDGQGTLRIAVAPVPEIPSLRGHHGISGDFLSVSVIDDGAGIAPEALPHIFEPFFTTKEVGKGTGLGLSQVIGFAKQSGGDISVASEAGRGTTFTLYLPRVSEGRVAAEQIADDGPADGQGAYVLLIEDNEEVGRFATSALNELGYRSVLATNAQDALAMLETDAARFDIVFSDVVMPGMNGVECATRIRQNHPALPIVLTSGYAHVLAENWQHGFELLHKPYSIEQLSRVLRRAVARSARWSGTGRRD</sequence>
<dbReference type="InterPro" id="IPR036890">
    <property type="entry name" value="HATPase_C_sf"/>
</dbReference>
<evidence type="ECO:0000259" key="5">
    <source>
        <dbReference type="PROSITE" id="PS50109"/>
    </source>
</evidence>
<dbReference type="RefSeq" id="WP_184504059.1">
    <property type="nucleotide sequence ID" value="NZ_JACHBT010000002.1"/>
</dbReference>
<dbReference type="SMART" id="SM00448">
    <property type="entry name" value="REC"/>
    <property type="match status" value="1"/>
</dbReference>
<dbReference type="InterPro" id="IPR003594">
    <property type="entry name" value="HATPase_dom"/>
</dbReference>
<feature type="domain" description="PAS" evidence="7">
    <location>
        <begin position="195"/>
        <end position="265"/>
    </location>
</feature>
<evidence type="ECO:0000313" key="9">
    <source>
        <dbReference type="Proteomes" id="UP000522313"/>
    </source>
</evidence>
<dbReference type="SMART" id="SM00387">
    <property type="entry name" value="HATPase_c"/>
    <property type="match status" value="1"/>
</dbReference>
<dbReference type="SMART" id="SM00388">
    <property type="entry name" value="HisKA"/>
    <property type="match status" value="1"/>
</dbReference>
<dbReference type="CDD" id="cd00130">
    <property type="entry name" value="PAS"/>
    <property type="match status" value="1"/>
</dbReference>
<dbReference type="PROSITE" id="PS50112">
    <property type="entry name" value="PAS"/>
    <property type="match status" value="1"/>
</dbReference>
<keyword evidence="3 4" id="KW-0597">Phosphoprotein</keyword>
<proteinExistence type="predicted"/>
<dbReference type="SUPFAM" id="SSF55785">
    <property type="entry name" value="PYP-like sensor domain (PAS domain)"/>
    <property type="match status" value="2"/>
</dbReference>
<dbReference type="PROSITE" id="PS50109">
    <property type="entry name" value="HIS_KIN"/>
    <property type="match status" value="1"/>
</dbReference>
<evidence type="ECO:0000256" key="3">
    <source>
        <dbReference type="ARBA" id="ARBA00022553"/>
    </source>
</evidence>
<dbReference type="SUPFAM" id="SSF47384">
    <property type="entry name" value="Homodimeric domain of signal transducing histidine kinase"/>
    <property type="match status" value="1"/>
</dbReference>
<evidence type="ECO:0000313" key="8">
    <source>
        <dbReference type="EMBL" id="MBB6503648.1"/>
    </source>
</evidence>
<comment type="caution">
    <text evidence="8">The sequence shown here is derived from an EMBL/GenBank/DDBJ whole genome shotgun (WGS) entry which is preliminary data.</text>
</comment>
<dbReference type="InterPro" id="IPR013655">
    <property type="entry name" value="PAS_fold_3"/>
</dbReference>
<dbReference type="SMART" id="SM00091">
    <property type="entry name" value="PAS"/>
    <property type="match status" value="2"/>
</dbReference>
<dbReference type="AlphaFoldDB" id="A0A7X0J9U0"/>
<gene>
    <name evidence="8" type="ORF">F4693_000601</name>
</gene>
<reference evidence="8 9" key="2">
    <citation type="submission" date="2020-08" db="EMBL/GenBank/DDBJ databases">
        <authorList>
            <person name="Partida-Martinez L."/>
            <person name="Huntemann M."/>
            <person name="Clum A."/>
            <person name="Wang J."/>
            <person name="Palaniappan K."/>
            <person name="Ritter S."/>
            <person name="Chen I.-M."/>
            <person name="Stamatis D."/>
            <person name="Reddy T."/>
            <person name="O'Malley R."/>
            <person name="Daum C."/>
            <person name="Shapiro N."/>
            <person name="Ivanova N."/>
            <person name="Kyrpides N."/>
            <person name="Woyke T."/>
        </authorList>
    </citation>
    <scope>NUCLEOTIDE SEQUENCE [LARGE SCALE GENOMIC DNA]</scope>
    <source>
        <strain evidence="8 9">AS3.13</strain>
    </source>
</reference>
<evidence type="ECO:0000259" key="6">
    <source>
        <dbReference type="PROSITE" id="PS50110"/>
    </source>
</evidence>
<name>A0A7X0J9U0_9SPHN</name>
<dbReference type="Gene3D" id="3.40.50.2300">
    <property type="match status" value="1"/>
</dbReference>
<dbReference type="Gene3D" id="3.30.450.20">
    <property type="entry name" value="PAS domain"/>
    <property type="match status" value="2"/>
</dbReference>
<dbReference type="PANTHER" id="PTHR43065">
    <property type="entry name" value="SENSOR HISTIDINE KINASE"/>
    <property type="match status" value="1"/>
</dbReference>
<dbReference type="PROSITE" id="PS50110">
    <property type="entry name" value="RESPONSE_REGULATORY"/>
    <property type="match status" value="1"/>
</dbReference>
<dbReference type="PANTHER" id="PTHR43065:SF49">
    <property type="entry name" value="HISTIDINE KINASE"/>
    <property type="match status" value="1"/>
</dbReference>
<dbReference type="Gene3D" id="3.30.565.10">
    <property type="entry name" value="Histidine kinase-like ATPase, C-terminal domain"/>
    <property type="match status" value="1"/>
</dbReference>
<dbReference type="Pfam" id="PF08448">
    <property type="entry name" value="PAS_4"/>
    <property type="match status" value="1"/>
</dbReference>
<dbReference type="GO" id="GO:0000155">
    <property type="term" value="F:phosphorelay sensor kinase activity"/>
    <property type="evidence" value="ECO:0007669"/>
    <property type="project" value="InterPro"/>
</dbReference>
<dbReference type="PRINTS" id="PR00344">
    <property type="entry name" value="BCTRLSENSOR"/>
</dbReference>
<dbReference type="InterPro" id="IPR001789">
    <property type="entry name" value="Sig_transdc_resp-reg_receiver"/>
</dbReference>
<dbReference type="InterPro" id="IPR003661">
    <property type="entry name" value="HisK_dim/P_dom"/>
</dbReference>
<dbReference type="CDD" id="cd00082">
    <property type="entry name" value="HisKA"/>
    <property type="match status" value="1"/>
</dbReference>
<comment type="catalytic activity">
    <reaction evidence="1">
        <text>ATP + protein L-histidine = ADP + protein N-phospho-L-histidine.</text>
        <dbReference type="EC" id="2.7.13.3"/>
    </reaction>
</comment>
<feature type="domain" description="Histidine kinase" evidence="5">
    <location>
        <begin position="333"/>
        <end position="554"/>
    </location>
</feature>
<feature type="modified residue" description="4-aspartylphosphate" evidence="4">
    <location>
        <position position="626"/>
    </location>
</feature>
<dbReference type="EMBL" id="JACHBT010000002">
    <property type="protein sequence ID" value="MBB6503648.1"/>
    <property type="molecule type" value="Genomic_DNA"/>
</dbReference>
<dbReference type="Pfam" id="PF00512">
    <property type="entry name" value="HisKA"/>
    <property type="match status" value="1"/>
</dbReference>
<reference evidence="8 9" key="1">
    <citation type="submission" date="2020-08" db="EMBL/GenBank/DDBJ databases">
        <title>The Agave Microbiome: Exploring the role of microbial communities in plant adaptations to desert environments.</title>
        <authorList>
            <person name="Partida-Martinez L.P."/>
        </authorList>
    </citation>
    <scope>NUCLEOTIDE SEQUENCE [LARGE SCALE GENOMIC DNA]</scope>
    <source>
        <strain evidence="8 9">AS3.13</strain>
    </source>
</reference>
<dbReference type="NCBIfam" id="TIGR00229">
    <property type="entry name" value="sensory_box"/>
    <property type="match status" value="1"/>
</dbReference>
<dbReference type="CDD" id="cd17546">
    <property type="entry name" value="REC_hyHK_CKI1_RcsC-like"/>
    <property type="match status" value="1"/>
</dbReference>
<dbReference type="InterPro" id="IPR004358">
    <property type="entry name" value="Sig_transdc_His_kin-like_C"/>
</dbReference>
<organism evidence="8 9">
    <name type="scientific">Sphingomonas endophytica</name>
    <dbReference type="NCBI Taxonomy" id="869719"/>
    <lineage>
        <taxon>Bacteria</taxon>
        <taxon>Pseudomonadati</taxon>
        <taxon>Pseudomonadota</taxon>
        <taxon>Alphaproteobacteria</taxon>
        <taxon>Sphingomonadales</taxon>
        <taxon>Sphingomonadaceae</taxon>
        <taxon>Sphingomonas</taxon>
    </lineage>
</organism>
<dbReference type="Pfam" id="PF08447">
    <property type="entry name" value="PAS_3"/>
    <property type="match status" value="1"/>
</dbReference>
<dbReference type="InterPro" id="IPR011006">
    <property type="entry name" value="CheY-like_superfamily"/>
</dbReference>
<dbReference type="Gene3D" id="1.10.287.130">
    <property type="match status" value="1"/>
</dbReference>
<dbReference type="InterPro" id="IPR000014">
    <property type="entry name" value="PAS"/>
</dbReference>